<accession>A0A5N5N2H7</accession>
<dbReference type="Proteomes" id="UP000326939">
    <property type="component" value="Chromosome 4"/>
</dbReference>
<dbReference type="Pfam" id="PF02450">
    <property type="entry name" value="LCAT"/>
    <property type="match status" value="1"/>
</dbReference>
<evidence type="ECO:0000313" key="3">
    <source>
        <dbReference type="Proteomes" id="UP000326939"/>
    </source>
</evidence>
<keyword evidence="1" id="KW-0812">Transmembrane</keyword>
<keyword evidence="1" id="KW-0472">Membrane</keyword>
<dbReference type="AlphaFoldDB" id="A0A5N5N2H7"/>
<dbReference type="PANTHER" id="PTHR11440">
    <property type="entry name" value="LECITHIN-CHOLESTEROL ACYLTRANSFERASE-RELATED"/>
    <property type="match status" value="1"/>
</dbReference>
<keyword evidence="3" id="KW-1185">Reference proteome</keyword>
<name>A0A5N5N2H7_9ROSI</name>
<dbReference type="InterPro" id="IPR029058">
    <property type="entry name" value="AB_hydrolase_fold"/>
</dbReference>
<gene>
    <name evidence="2" type="ORF">DKX38_006524</name>
</gene>
<organism evidence="2 3">
    <name type="scientific">Salix brachista</name>
    <dbReference type="NCBI Taxonomy" id="2182728"/>
    <lineage>
        <taxon>Eukaryota</taxon>
        <taxon>Viridiplantae</taxon>
        <taxon>Streptophyta</taxon>
        <taxon>Embryophyta</taxon>
        <taxon>Tracheophyta</taxon>
        <taxon>Spermatophyta</taxon>
        <taxon>Magnoliopsida</taxon>
        <taxon>eudicotyledons</taxon>
        <taxon>Gunneridae</taxon>
        <taxon>Pentapetalae</taxon>
        <taxon>rosids</taxon>
        <taxon>fabids</taxon>
        <taxon>Malpighiales</taxon>
        <taxon>Salicaceae</taxon>
        <taxon>Saliceae</taxon>
        <taxon>Salix</taxon>
    </lineage>
</organism>
<dbReference type="Gene3D" id="3.40.50.1820">
    <property type="entry name" value="alpha/beta hydrolase"/>
    <property type="match status" value="1"/>
</dbReference>
<evidence type="ECO:0000256" key="1">
    <source>
        <dbReference type="SAM" id="Phobius"/>
    </source>
</evidence>
<keyword evidence="1" id="KW-1133">Transmembrane helix</keyword>
<protein>
    <submittedName>
        <fullName evidence="2">Uncharacterized protein</fullName>
    </submittedName>
</protein>
<comment type="caution">
    <text evidence="2">The sequence shown here is derived from an EMBL/GenBank/DDBJ whole genome shotgun (WGS) entry which is preliminary data.</text>
</comment>
<feature type="transmembrane region" description="Helical" evidence="1">
    <location>
        <begin position="56"/>
        <end position="79"/>
    </location>
</feature>
<proteinExistence type="predicted"/>
<evidence type="ECO:0000313" key="2">
    <source>
        <dbReference type="EMBL" id="KAB5561567.1"/>
    </source>
</evidence>
<dbReference type="EMBL" id="VDCV01000004">
    <property type="protein sequence ID" value="KAB5561567.1"/>
    <property type="molecule type" value="Genomic_DNA"/>
</dbReference>
<dbReference type="InterPro" id="IPR003386">
    <property type="entry name" value="LACT/PDAT_acylTrfase"/>
</dbReference>
<dbReference type="GO" id="GO:0006629">
    <property type="term" value="P:lipid metabolic process"/>
    <property type="evidence" value="ECO:0007669"/>
    <property type="project" value="InterPro"/>
</dbReference>
<dbReference type="GO" id="GO:0008374">
    <property type="term" value="F:O-acyltransferase activity"/>
    <property type="evidence" value="ECO:0007669"/>
    <property type="project" value="InterPro"/>
</dbReference>
<sequence length="224" mass="25395">MASILRFRKLCYVEPVKFQFFQPQNFDKKEKTVATEAKTSLENNEKRNKRQPKERSCVNSCCCVIGYMCTTWWLLLVLYHCLPAAFPGFQVPESPGTRLKREGLTALHPVVLVPGIVTGGLELWEGKPCAEGLFRKRLWGGSFTEVLKRPLCLLEHLALHNETGLDPPGIRLRAVSGLVAADYFAPGYFVWAVLIENLAKIGYEGKNMHMAAYDWRLSFQNTEV</sequence>
<reference evidence="3" key="1">
    <citation type="journal article" date="2019" name="Gigascience">
        <title>De novo genome assembly of the endangered Acer yangbiense, a plant species with extremely small populations endemic to Yunnan Province, China.</title>
        <authorList>
            <person name="Yang J."/>
            <person name="Wariss H.M."/>
            <person name="Tao L."/>
            <person name="Zhang R."/>
            <person name="Yun Q."/>
            <person name="Hollingsworth P."/>
            <person name="Dao Z."/>
            <person name="Luo G."/>
            <person name="Guo H."/>
            <person name="Ma Y."/>
            <person name="Sun W."/>
        </authorList>
    </citation>
    <scope>NUCLEOTIDE SEQUENCE [LARGE SCALE GENOMIC DNA]</scope>
    <source>
        <strain evidence="3">cv. br00</strain>
    </source>
</reference>